<dbReference type="KEGG" id="cvc:BKX93_02960"/>
<dbReference type="NCBIfam" id="NF005502">
    <property type="entry name" value="PRK07117.1"/>
    <property type="match status" value="1"/>
</dbReference>
<dbReference type="InterPro" id="IPR036736">
    <property type="entry name" value="ACP-like_sf"/>
</dbReference>
<dbReference type="Gene3D" id="1.10.1200.10">
    <property type="entry name" value="ACP-like"/>
    <property type="match status" value="1"/>
</dbReference>
<sequence>MNQEGVLEIIARHAREIVPDLQGHAFSESDSLRALGANSVDRADIIMMTLESLSLNAPLIEMAKAENIGELARIIHAKL</sequence>
<dbReference type="STRING" id="1108595.BKX93_02960"/>
<dbReference type="EMBL" id="CP017707">
    <property type="protein sequence ID" value="AOZ49064.1"/>
    <property type="molecule type" value="Genomic_DNA"/>
</dbReference>
<gene>
    <name evidence="3" type="ORF">ABGV49_20515</name>
    <name evidence="2" type="ORF">BKX93_02960</name>
</gene>
<organism evidence="2 4">
    <name type="scientific">Chromobacterium vaccinii</name>
    <dbReference type="NCBI Taxonomy" id="1108595"/>
    <lineage>
        <taxon>Bacteria</taxon>
        <taxon>Pseudomonadati</taxon>
        <taxon>Pseudomonadota</taxon>
        <taxon>Betaproteobacteria</taxon>
        <taxon>Neisseriales</taxon>
        <taxon>Chromobacteriaceae</taxon>
        <taxon>Chromobacterium</taxon>
    </lineage>
</organism>
<evidence type="ECO:0000313" key="4">
    <source>
        <dbReference type="Proteomes" id="UP000178776"/>
    </source>
</evidence>
<dbReference type="EMBL" id="JBDOJC010000001">
    <property type="protein sequence ID" value="MEO2219443.1"/>
    <property type="molecule type" value="Genomic_DNA"/>
</dbReference>
<evidence type="ECO:0000313" key="3">
    <source>
        <dbReference type="EMBL" id="MEO2219443.1"/>
    </source>
</evidence>
<evidence type="ECO:0000313" key="5">
    <source>
        <dbReference type="Proteomes" id="UP001455709"/>
    </source>
</evidence>
<evidence type="ECO:0000313" key="2">
    <source>
        <dbReference type="EMBL" id="AOZ49064.1"/>
    </source>
</evidence>
<dbReference type="AlphaFoldDB" id="A0A1D9LD14"/>
<dbReference type="RefSeq" id="WP_021476122.1">
    <property type="nucleotide sequence ID" value="NZ_CP017707.1"/>
</dbReference>
<evidence type="ECO:0000259" key="1">
    <source>
        <dbReference type="PROSITE" id="PS50075"/>
    </source>
</evidence>
<dbReference type="GeneID" id="68840173"/>
<proteinExistence type="predicted"/>
<accession>A0A1D9LD14</accession>
<dbReference type="Proteomes" id="UP000178776">
    <property type="component" value="Chromosome"/>
</dbReference>
<dbReference type="Proteomes" id="UP001455709">
    <property type="component" value="Unassembled WGS sequence"/>
</dbReference>
<name>A0A1D9LD14_9NEIS</name>
<dbReference type="InterPro" id="IPR009081">
    <property type="entry name" value="PP-bd_ACP"/>
</dbReference>
<dbReference type="SUPFAM" id="SSF47336">
    <property type="entry name" value="ACP-like"/>
    <property type="match status" value="1"/>
</dbReference>
<feature type="domain" description="Carrier" evidence="1">
    <location>
        <begin position="1"/>
        <end position="79"/>
    </location>
</feature>
<dbReference type="PROSITE" id="PS50075">
    <property type="entry name" value="CARRIER"/>
    <property type="match status" value="1"/>
</dbReference>
<reference evidence="3 5" key="2">
    <citation type="submission" date="2024-05" db="EMBL/GenBank/DDBJ databases">
        <authorList>
            <person name="De Oliveira J.P."/>
            <person name="Noriler S.A."/>
            <person name="De Oliveira A.G."/>
            <person name="Sipoli D.S."/>
        </authorList>
    </citation>
    <scope>NUCLEOTIDE SEQUENCE [LARGE SCALE GENOMIC DNA]</scope>
    <source>
        <strain evidence="3 5">LABIM189</strain>
    </source>
</reference>
<reference evidence="2 4" key="1">
    <citation type="submission" date="2016-10" db="EMBL/GenBank/DDBJ databases">
        <title>Chromobacterium muskegensis sp. nov., an insecticidal bacterium isolated from Sphagnum bogs.</title>
        <authorList>
            <person name="Sparks M.E."/>
            <person name="Blackburn M.B."/>
            <person name="Gundersen-Rindal D.E."/>
            <person name="Mitchell A."/>
            <person name="Farrar R."/>
            <person name="Kuhar D."/>
        </authorList>
    </citation>
    <scope>NUCLEOTIDE SEQUENCE [LARGE SCALE GENOMIC DNA]</scope>
    <source>
        <strain evidence="2 4">21-1</strain>
    </source>
</reference>
<protein>
    <submittedName>
        <fullName evidence="2">Acyl carrier protein</fullName>
    </submittedName>
</protein>
<keyword evidence="5" id="KW-1185">Reference proteome</keyword>